<sequence>MVPLAFCSRIGLKRKNIAIAYSDLSFEFWIPGKCMGRAFSEQIHSIWARVSKTPEERNRSIKNIERFFDVNEFIKRPNDLEF</sequence>
<dbReference type="CTD" id="9951344"/>
<evidence type="ECO:0000313" key="1">
    <source>
        <dbReference type="EMBL" id="EFO14648.2"/>
    </source>
</evidence>
<proteinExistence type="predicted"/>
<dbReference type="InParanoid" id="A0A1S0TIT6"/>
<dbReference type="EMBL" id="JH712213">
    <property type="protein sequence ID" value="EFO14648.2"/>
    <property type="molecule type" value="Genomic_DNA"/>
</dbReference>
<dbReference type="GeneID" id="9951344"/>
<reference evidence="1" key="1">
    <citation type="submission" date="2012-04" db="EMBL/GenBank/DDBJ databases">
        <title>The Genome Sequence of Loa loa.</title>
        <authorList>
            <consortium name="The Broad Institute Genome Sequencing Platform"/>
            <consortium name="Broad Institute Genome Sequencing Center for Infectious Disease"/>
            <person name="Nutman T.B."/>
            <person name="Fink D.L."/>
            <person name="Russ C."/>
            <person name="Young S."/>
            <person name="Zeng Q."/>
            <person name="Gargeya S."/>
            <person name="Alvarado L."/>
            <person name="Berlin A."/>
            <person name="Chapman S.B."/>
            <person name="Chen Z."/>
            <person name="Freedman E."/>
            <person name="Gellesch M."/>
            <person name="Goldberg J."/>
            <person name="Griggs A."/>
            <person name="Gujja S."/>
            <person name="Heilman E.R."/>
            <person name="Heiman D."/>
            <person name="Howarth C."/>
            <person name="Mehta T."/>
            <person name="Neiman D."/>
            <person name="Pearson M."/>
            <person name="Roberts A."/>
            <person name="Saif S."/>
            <person name="Shea T."/>
            <person name="Shenoy N."/>
            <person name="Sisk P."/>
            <person name="Stolte C."/>
            <person name="Sykes S."/>
            <person name="White J."/>
            <person name="Yandava C."/>
            <person name="Haas B."/>
            <person name="Henn M.R."/>
            <person name="Nusbaum C."/>
            <person name="Birren B."/>
        </authorList>
    </citation>
    <scope>NUCLEOTIDE SEQUENCE [LARGE SCALE GENOMIC DNA]</scope>
</reference>
<name>A0A1S0TIT6_LOALO</name>
<organism evidence="1">
    <name type="scientific">Loa loa</name>
    <name type="common">Eye worm</name>
    <name type="synonym">Filaria loa</name>
    <dbReference type="NCBI Taxonomy" id="7209"/>
    <lineage>
        <taxon>Eukaryota</taxon>
        <taxon>Metazoa</taxon>
        <taxon>Ecdysozoa</taxon>
        <taxon>Nematoda</taxon>
        <taxon>Chromadorea</taxon>
        <taxon>Rhabditida</taxon>
        <taxon>Spirurina</taxon>
        <taxon>Spiruromorpha</taxon>
        <taxon>Filarioidea</taxon>
        <taxon>Onchocercidae</taxon>
        <taxon>Loa</taxon>
    </lineage>
</organism>
<gene>
    <name evidence="1" type="ORF">LOAG_13868</name>
</gene>
<dbReference type="AlphaFoldDB" id="A0A1S0TIT6"/>
<dbReference type="RefSeq" id="XP_003149420.2">
    <property type="nucleotide sequence ID" value="XM_003149372.2"/>
</dbReference>
<accession>A0A1S0TIT6</accession>
<dbReference type="KEGG" id="loa:LOAG_13868"/>
<protein>
    <submittedName>
        <fullName evidence="1">Uncharacterized protein</fullName>
    </submittedName>
</protein>